<sequence length="339" mass="35956">MRLKTFHAKTMSEVMGLVRNELGPDAIIIQIEEGKSGVRVTAALEAGATPAPPETAPEPKQTPAAFEISHPVPQSRDFDVADINAVLNHHGLPFETASHISEAARAVDGGSLIDAFSVALETSIRFSPLTDSTTRPIMLVGPPGAGKTICAAKLTADAVLHERPVKLISTDTVKASGIQQLDHFAQLMKQTVSTAASPEELSAVVRSSSNKSGLTIIDTPGTNPFDMDDLREILSFIRSVDAEPVLVMPAGLDALDAQEIAGVFSRLGCQRFIATRLDASRRYASIIMAARPGHLSLAALSRSPFVADGLDPATPMALSKLITALPRRSKTDPLTDKKS</sequence>
<dbReference type="SMART" id="SM00962">
    <property type="entry name" value="SRP54"/>
    <property type="match status" value="1"/>
</dbReference>
<reference evidence="4 5" key="1">
    <citation type="submission" date="2016-10" db="EMBL/GenBank/DDBJ databases">
        <authorList>
            <person name="de Groot N.N."/>
        </authorList>
    </citation>
    <scope>NUCLEOTIDE SEQUENCE [LARGE SCALE GENOMIC DNA]</scope>
    <source>
        <strain evidence="4 5">CGMCC 1.9109</strain>
    </source>
</reference>
<name>A0A1G6YX85_9PROT</name>
<dbReference type="OrthoDB" id="9778554at2"/>
<proteinExistence type="predicted"/>
<accession>A0A1G6YX85</accession>
<gene>
    <name evidence="4" type="ORF">SAMN04488071_1756</name>
</gene>
<dbReference type="GO" id="GO:0005525">
    <property type="term" value="F:GTP binding"/>
    <property type="evidence" value="ECO:0007669"/>
    <property type="project" value="UniProtKB-KW"/>
</dbReference>
<organism evidence="4 5">
    <name type="scientific">Kordiimonas lacus</name>
    <dbReference type="NCBI Taxonomy" id="637679"/>
    <lineage>
        <taxon>Bacteria</taxon>
        <taxon>Pseudomonadati</taxon>
        <taxon>Pseudomonadota</taxon>
        <taxon>Alphaproteobacteria</taxon>
        <taxon>Kordiimonadales</taxon>
        <taxon>Kordiimonadaceae</taxon>
        <taxon>Kordiimonas</taxon>
    </lineage>
</organism>
<dbReference type="InterPro" id="IPR000897">
    <property type="entry name" value="SRP54_GTPase_dom"/>
</dbReference>
<protein>
    <submittedName>
        <fullName evidence="4">Flagellar biosynthesis protein FlhF</fullName>
    </submittedName>
</protein>
<evidence type="ECO:0000313" key="5">
    <source>
        <dbReference type="Proteomes" id="UP000183685"/>
    </source>
</evidence>
<evidence type="ECO:0000313" key="4">
    <source>
        <dbReference type="EMBL" id="SDD94247.1"/>
    </source>
</evidence>
<dbReference type="InterPro" id="IPR027417">
    <property type="entry name" value="P-loop_NTPase"/>
</dbReference>
<feature type="domain" description="SRP54-type proteins GTP-binding" evidence="3">
    <location>
        <begin position="134"/>
        <end position="324"/>
    </location>
</feature>
<dbReference type="EMBL" id="FNAK01000003">
    <property type="protein sequence ID" value="SDD94247.1"/>
    <property type="molecule type" value="Genomic_DNA"/>
</dbReference>
<dbReference type="GO" id="GO:0006614">
    <property type="term" value="P:SRP-dependent cotranslational protein targeting to membrane"/>
    <property type="evidence" value="ECO:0007669"/>
    <property type="project" value="InterPro"/>
</dbReference>
<dbReference type="Proteomes" id="UP000183685">
    <property type="component" value="Unassembled WGS sequence"/>
</dbReference>
<dbReference type="STRING" id="637679.GCA_001550055_01437"/>
<keyword evidence="1" id="KW-0547">Nucleotide-binding</keyword>
<evidence type="ECO:0000256" key="2">
    <source>
        <dbReference type="ARBA" id="ARBA00023134"/>
    </source>
</evidence>
<keyword evidence="4" id="KW-0966">Cell projection</keyword>
<evidence type="ECO:0000259" key="3">
    <source>
        <dbReference type="SMART" id="SM00962"/>
    </source>
</evidence>
<dbReference type="Pfam" id="PF00448">
    <property type="entry name" value="SRP54"/>
    <property type="match status" value="1"/>
</dbReference>
<keyword evidence="4" id="KW-0282">Flagellum</keyword>
<keyword evidence="5" id="KW-1185">Reference proteome</keyword>
<dbReference type="SUPFAM" id="SSF52540">
    <property type="entry name" value="P-loop containing nucleoside triphosphate hydrolases"/>
    <property type="match status" value="1"/>
</dbReference>
<dbReference type="AlphaFoldDB" id="A0A1G6YX85"/>
<dbReference type="RefSeq" id="WP_068303026.1">
    <property type="nucleotide sequence ID" value="NZ_FNAK01000003.1"/>
</dbReference>
<evidence type="ECO:0000256" key="1">
    <source>
        <dbReference type="ARBA" id="ARBA00022741"/>
    </source>
</evidence>
<keyword evidence="2" id="KW-0342">GTP-binding</keyword>
<keyword evidence="4" id="KW-0969">Cilium</keyword>
<dbReference type="Gene3D" id="3.40.50.300">
    <property type="entry name" value="P-loop containing nucleotide triphosphate hydrolases"/>
    <property type="match status" value="1"/>
</dbReference>